<organism evidence="2 3">
    <name type="scientific">Pyrobaculum aerophilum</name>
    <dbReference type="NCBI Taxonomy" id="13773"/>
    <lineage>
        <taxon>Archaea</taxon>
        <taxon>Thermoproteota</taxon>
        <taxon>Thermoprotei</taxon>
        <taxon>Thermoproteales</taxon>
        <taxon>Thermoproteaceae</taxon>
        <taxon>Pyrobaculum</taxon>
    </lineage>
</organism>
<evidence type="ECO:0000256" key="1">
    <source>
        <dbReference type="SAM" id="MobiDB-lite"/>
    </source>
</evidence>
<name>A0A371R5N3_9CREN</name>
<accession>A0A371R5N3</accession>
<comment type="caution">
    <text evidence="2">The sequence shown here is derived from an EMBL/GenBank/DDBJ whole genome shotgun (WGS) entry which is preliminary data.</text>
</comment>
<sequence length="101" mass="10434">MQKKVMKELLPPTPPRAGRGGPYNGPKAGEPLRGATPPRGKPAPGRPLRGRSERGALSPGSPGGKGDIDIISPESGDCPAFLKLESPPKSVQVPQTPVGRP</sequence>
<dbReference type="Proteomes" id="UP000256877">
    <property type="component" value="Unassembled WGS sequence"/>
</dbReference>
<dbReference type="RefSeq" id="WP_147300200.1">
    <property type="nucleotide sequence ID" value="NZ_NMUF01000006.1"/>
</dbReference>
<feature type="region of interest" description="Disordered" evidence="1">
    <location>
        <begin position="1"/>
        <end position="101"/>
    </location>
</feature>
<protein>
    <recommendedName>
        <fullName evidence="4">PaREP13</fullName>
    </recommendedName>
</protein>
<reference evidence="2 3" key="1">
    <citation type="submission" date="2017-07" db="EMBL/GenBank/DDBJ databases">
        <title>Draft genome sequence of aerobic hyperthermophilic archaea, Pyrobaculum aerophilum YKB31 and YKB32.</title>
        <authorList>
            <person name="Mochizuki T."/>
            <person name="Berliner A.J."/>
            <person name="Yoshida-Takashima Y."/>
            <person name="Takaki Y."/>
            <person name="Nunoura T."/>
            <person name="Takai K."/>
        </authorList>
    </citation>
    <scope>NUCLEOTIDE SEQUENCE [LARGE SCALE GENOMIC DNA]</scope>
    <source>
        <strain evidence="2 3">YKB32</strain>
    </source>
</reference>
<dbReference type="AlphaFoldDB" id="A0A371R5N3"/>
<evidence type="ECO:0000313" key="3">
    <source>
        <dbReference type="Proteomes" id="UP000256877"/>
    </source>
</evidence>
<gene>
    <name evidence="2" type="ORF">CGL52_03200</name>
</gene>
<proteinExistence type="predicted"/>
<dbReference type="EMBL" id="NMUF01000006">
    <property type="protein sequence ID" value="RFA99388.1"/>
    <property type="molecule type" value="Genomic_DNA"/>
</dbReference>
<evidence type="ECO:0000313" key="2">
    <source>
        <dbReference type="EMBL" id="RFA99388.1"/>
    </source>
</evidence>
<evidence type="ECO:0008006" key="4">
    <source>
        <dbReference type="Google" id="ProtNLM"/>
    </source>
</evidence>